<dbReference type="OrthoDB" id="10251727at2759"/>
<evidence type="ECO:0000256" key="10">
    <source>
        <dbReference type="ARBA" id="ARBA00070787"/>
    </source>
</evidence>
<dbReference type="STRING" id="105785.A0A2J7PXH3"/>
<feature type="compositionally biased region" description="Basic residues" evidence="11">
    <location>
        <begin position="483"/>
        <end position="494"/>
    </location>
</feature>
<comment type="function">
    <text evidence="8">Regulates cellular senescence through inhibition of PTEN translation. Acts as a pro-apoptotic regulator in response to DNA damage.</text>
</comment>
<accession>A0A2J7PXH3</accession>
<dbReference type="GO" id="GO:0005730">
    <property type="term" value="C:nucleolus"/>
    <property type="evidence" value="ECO:0007669"/>
    <property type="project" value="UniProtKB-SubCell"/>
</dbReference>
<keyword evidence="2" id="KW-1017">Isopeptide bond</keyword>
<evidence type="ECO:0000256" key="6">
    <source>
        <dbReference type="ARBA" id="ARBA00023054"/>
    </source>
</evidence>
<feature type="region of interest" description="Disordered" evidence="11">
    <location>
        <begin position="382"/>
        <end position="572"/>
    </location>
</feature>
<dbReference type="FunFam" id="3.40.50.790:FF:000004">
    <property type="entry name" value="Ribosomal L1 domain-containing 1-like 1"/>
    <property type="match status" value="1"/>
</dbReference>
<evidence type="ECO:0000256" key="9">
    <source>
        <dbReference type="ARBA" id="ARBA00061550"/>
    </source>
</evidence>
<dbReference type="InterPro" id="IPR023674">
    <property type="entry name" value="Ribosomal_uL1-like"/>
</dbReference>
<dbReference type="CDD" id="cd00403">
    <property type="entry name" value="Ribosomal_L1"/>
    <property type="match status" value="1"/>
</dbReference>
<dbReference type="Gene3D" id="3.40.50.790">
    <property type="match status" value="1"/>
</dbReference>
<dbReference type="SUPFAM" id="SSF56808">
    <property type="entry name" value="Ribosomal protein L1"/>
    <property type="match status" value="1"/>
</dbReference>
<feature type="compositionally biased region" description="Basic residues" evidence="11">
    <location>
        <begin position="504"/>
        <end position="514"/>
    </location>
</feature>
<evidence type="ECO:0000256" key="8">
    <source>
        <dbReference type="ARBA" id="ARBA00054167"/>
    </source>
</evidence>
<feature type="compositionally biased region" description="Acidic residues" evidence="11">
    <location>
        <begin position="389"/>
        <end position="408"/>
    </location>
</feature>
<comment type="similarity">
    <text evidence="9">Belongs to the universal ribosomal protein uL1 family. Highly divergent.</text>
</comment>
<name>A0A2J7PXH3_9NEOP</name>
<comment type="caution">
    <text evidence="12">The sequence shown here is derived from an EMBL/GenBank/DDBJ whole genome shotgun (WGS) entry which is preliminary data.</text>
</comment>
<protein>
    <recommendedName>
        <fullName evidence="10">Ribosomal L1 domain-containing protein 1</fullName>
    </recommendedName>
</protein>
<dbReference type="Pfam" id="PF00687">
    <property type="entry name" value="Ribosomal_L1"/>
    <property type="match status" value="1"/>
</dbReference>
<dbReference type="InterPro" id="IPR016095">
    <property type="entry name" value="Ribosomal_uL1_3-a/b-sand"/>
</dbReference>
<evidence type="ECO:0000256" key="3">
    <source>
        <dbReference type="ARBA" id="ARBA00022553"/>
    </source>
</evidence>
<keyword evidence="5" id="KW-0007">Acetylation</keyword>
<feature type="compositionally biased region" description="Polar residues" evidence="11">
    <location>
        <begin position="453"/>
        <end position="464"/>
    </location>
</feature>
<evidence type="ECO:0000256" key="11">
    <source>
        <dbReference type="SAM" id="MobiDB-lite"/>
    </source>
</evidence>
<dbReference type="InterPro" id="IPR028364">
    <property type="entry name" value="Ribosomal_uL1/biogenesis"/>
</dbReference>
<dbReference type="InParanoid" id="A0A2J7PXH3"/>
<organism evidence="12 13">
    <name type="scientific">Cryptotermes secundus</name>
    <dbReference type="NCBI Taxonomy" id="105785"/>
    <lineage>
        <taxon>Eukaryota</taxon>
        <taxon>Metazoa</taxon>
        <taxon>Ecdysozoa</taxon>
        <taxon>Arthropoda</taxon>
        <taxon>Hexapoda</taxon>
        <taxon>Insecta</taxon>
        <taxon>Pterygota</taxon>
        <taxon>Neoptera</taxon>
        <taxon>Polyneoptera</taxon>
        <taxon>Dictyoptera</taxon>
        <taxon>Blattodea</taxon>
        <taxon>Blattoidea</taxon>
        <taxon>Termitoidae</taxon>
        <taxon>Kalotermitidae</taxon>
        <taxon>Cryptotermitinae</taxon>
        <taxon>Cryptotermes</taxon>
    </lineage>
</organism>
<feature type="compositionally biased region" description="Basic and acidic residues" evidence="11">
    <location>
        <begin position="465"/>
        <end position="482"/>
    </location>
</feature>
<keyword evidence="7" id="KW-0539">Nucleus</keyword>
<reference evidence="12 13" key="1">
    <citation type="submission" date="2017-12" db="EMBL/GenBank/DDBJ databases">
        <title>Hemimetabolous genomes reveal molecular basis of termite eusociality.</title>
        <authorList>
            <person name="Harrison M.C."/>
            <person name="Jongepier E."/>
            <person name="Robertson H.M."/>
            <person name="Arning N."/>
            <person name="Bitard-Feildel T."/>
            <person name="Chao H."/>
            <person name="Childers C.P."/>
            <person name="Dinh H."/>
            <person name="Doddapaneni H."/>
            <person name="Dugan S."/>
            <person name="Gowin J."/>
            <person name="Greiner C."/>
            <person name="Han Y."/>
            <person name="Hu H."/>
            <person name="Hughes D.S.T."/>
            <person name="Huylmans A.-K."/>
            <person name="Kemena C."/>
            <person name="Kremer L.P.M."/>
            <person name="Lee S.L."/>
            <person name="Lopez-Ezquerra A."/>
            <person name="Mallet L."/>
            <person name="Monroy-Kuhn J.M."/>
            <person name="Moser A."/>
            <person name="Murali S.C."/>
            <person name="Muzny D.M."/>
            <person name="Otani S."/>
            <person name="Piulachs M.-D."/>
            <person name="Poelchau M."/>
            <person name="Qu J."/>
            <person name="Schaub F."/>
            <person name="Wada-Katsumata A."/>
            <person name="Worley K.C."/>
            <person name="Xie Q."/>
            <person name="Ylla G."/>
            <person name="Poulsen M."/>
            <person name="Gibbs R.A."/>
            <person name="Schal C."/>
            <person name="Richards S."/>
            <person name="Belles X."/>
            <person name="Korb J."/>
            <person name="Bornberg-Bauer E."/>
        </authorList>
    </citation>
    <scope>NUCLEOTIDE SEQUENCE [LARGE SCALE GENOMIC DNA]</scope>
    <source>
        <tissue evidence="12">Whole body</tissue>
    </source>
</reference>
<evidence type="ECO:0000313" key="12">
    <source>
        <dbReference type="EMBL" id="PNF21032.1"/>
    </source>
</evidence>
<evidence type="ECO:0000256" key="4">
    <source>
        <dbReference type="ARBA" id="ARBA00022843"/>
    </source>
</evidence>
<keyword evidence="3" id="KW-0597">Phosphoprotein</keyword>
<dbReference type="EMBL" id="NEVH01020858">
    <property type="protein sequence ID" value="PNF21032.1"/>
    <property type="molecule type" value="Genomic_DNA"/>
</dbReference>
<evidence type="ECO:0000256" key="1">
    <source>
        <dbReference type="ARBA" id="ARBA00004604"/>
    </source>
</evidence>
<feature type="compositionally biased region" description="Basic residues" evidence="11">
    <location>
        <begin position="557"/>
        <end position="572"/>
    </location>
</feature>
<gene>
    <name evidence="12" type="ORF">B7P43_G08406</name>
</gene>
<sequence length="595" mass="67890">MGVRIKLIRKRGSTKLKVRHKIKHHKGAIRIKKLKNSKTNYTAKRERKCTRKPDEGTVRINKLNDFEVDIYEDKRPVAGQKPSHTLLFYKVESSVSAMLQLRDVEATSKNVPLFMDEGQPVHLVVQCIRIPEMCNQHFRFCLPHPLIDKSSEVCLIVPDLKKGKHIDHEPTVEHYKNLLEKNNITGISQVMPLRQLKVEYDQYELRRRLVSQFDLFLSDGRIAGHTLELLGKEVYKRRKLPVAVNMRAKNLRIEFEKCLSKTLMMMNAHGNKAALKVGHTKQSVKQISENIMAVAKCLAERYPGGWDNIRSLHIHLQDSPLIPIYISLKSSNEVAVPVVKPVIPKKAKPVEGELTTFPGTHVTVMPSGEVIVKKMERTKEDIEMGLSDSDWEEYNSDEEMDVGSEDEVPTVNADEKTKVEPQPDPEEGQDSEDSDDGNEETVEAAEDAYLNEWTKQWNANVEVSNTRKERGTNNEAKEEPEKKKRKIVKSKKDKQKVTESKIKTLGRNKQKKSIAIKIMEKSQPDSKEPKLSKKDKTESIGSLGLPNRKSAQNKLNKGQKVHKKGHKKTLLTKLAKKKLNVWKTEQISQNDAAVK</sequence>
<proteinExistence type="inferred from homology"/>
<keyword evidence="13" id="KW-1185">Reference proteome</keyword>
<evidence type="ECO:0000256" key="5">
    <source>
        <dbReference type="ARBA" id="ARBA00022990"/>
    </source>
</evidence>
<comment type="subcellular location">
    <subcellularLocation>
        <location evidence="1">Nucleus</location>
        <location evidence="1">Nucleolus</location>
    </subcellularLocation>
</comment>
<evidence type="ECO:0000313" key="13">
    <source>
        <dbReference type="Proteomes" id="UP000235965"/>
    </source>
</evidence>
<evidence type="ECO:0000256" key="2">
    <source>
        <dbReference type="ARBA" id="ARBA00022499"/>
    </source>
</evidence>
<keyword evidence="4" id="KW-0832">Ubl conjugation</keyword>
<feature type="compositionally biased region" description="Basic and acidic residues" evidence="11">
    <location>
        <begin position="518"/>
        <end position="538"/>
    </location>
</feature>
<evidence type="ECO:0000256" key="7">
    <source>
        <dbReference type="ARBA" id="ARBA00023242"/>
    </source>
</evidence>
<dbReference type="Proteomes" id="UP000235965">
    <property type="component" value="Unassembled WGS sequence"/>
</dbReference>
<dbReference type="AlphaFoldDB" id="A0A2J7PXH3"/>
<feature type="compositionally biased region" description="Acidic residues" evidence="11">
    <location>
        <begin position="423"/>
        <end position="446"/>
    </location>
</feature>
<keyword evidence="6" id="KW-0175">Coiled coil</keyword>